<reference evidence="6 7" key="1">
    <citation type="submission" date="2020-08" db="EMBL/GenBank/DDBJ databases">
        <title>Genomic Encyclopedia of Archaeal and Bacterial Type Strains, Phase II (KMG-II): from individual species to whole genera.</title>
        <authorList>
            <person name="Goeker M."/>
        </authorList>
    </citation>
    <scope>NUCLEOTIDE SEQUENCE [LARGE SCALE GENOMIC DNA]</scope>
    <source>
        <strain evidence="6 7">DSM 23288</strain>
    </source>
</reference>
<keyword evidence="2 6" id="KW-0378">Hydrolase</keyword>
<evidence type="ECO:0000259" key="5">
    <source>
        <dbReference type="Pfam" id="PF01321"/>
    </source>
</evidence>
<dbReference type="Gene3D" id="3.90.230.10">
    <property type="entry name" value="Creatinase/methionine aminopeptidase superfamily"/>
    <property type="match status" value="1"/>
</dbReference>
<dbReference type="InterPro" id="IPR000587">
    <property type="entry name" value="Creatinase_N"/>
</dbReference>
<dbReference type="InterPro" id="IPR000994">
    <property type="entry name" value="Pept_M24"/>
</dbReference>
<dbReference type="InterPro" id="IPR001131">
    <property type="entry name" value="Peptidase_M24B_aminopep-P_CS"/>
</dbReference>
<feature type="domain" description="Creatinase N-terminal" evidence="5">
    <location>
        <begin position="10"/>
        <end position="136"/>
    </location>
</feature>
<dbReference type="Proteomes" id="UP000585272">
    <property type="component" value="Unassembled WGS sequence"/>
</dbReference>
<dbReference type="InterPro" id="IPR029149">
    <property type="entry name" value="Creatin/AminoP/Spt16_N"/>
</dbReference>
<evidence type="ECO:0000313" key="7">
    <source>
        <dbReference type="Proteomes" id="UP000585272"/>
    </source>
</evidence>
<evidence type="ECO:0000313" key="6">
    <source>
        <dbReference type="EMBL" id="MBB4664838.1"/>
    </source>
</evidence>
<dbReference type="GO" id="GO:0004177">
    <property type="term" value="F:aminopeptidase activity"/>
    <property type="evidence" value="ECO:0007669"/>
    <property type="project" value="UniProtKB-KW"/>
</dbReference>
<dbReference type="SUPFAM" id="SSF53092">
    <property type="entry name" value="Creatinase/prolidase N-terminal domain"/>
    <property type="match status" value="1"/>
</dbReference>
<keyword evidence="6" id="KW-0645">Protease</keyword>
<evidence type="ECO:0000256" key="3">
    <source>
        <dbReference type="RuleBase" id="RU000590"/>
    </source>
</evidence>
<comment type="similarity">
    <text evidence="3">Belongs to the peptidase M24B family.</text>
</comment>
<dbReference type="PANTHER" id="PTHR46112:SF3">
    <property type="entry name" value="AMINOPEPTIDASE YPDF"/>
    <property type="match status" value="1"/>
</dbReference>
<proteinExistence type="inferred from homology"/>
<accession>A0A840ILL7</accession>
<dbReference type="RefSeq" id="WP_183345239.1">
    <property type="nucleotide sequence ID" value="NZ_JACHNU010000009.1"/>
</dbReference>
<evidence type="ECO:0000256" key="2">
    <source>
        <dbReference type="ARBA" id="ARBA00022801"/>
    </source>
</evidence>
<dbReference type="PROSITE" id="PS00491">
    <property type="entry name" value="PROLINE_PEPTIDASE"/>
    <property type="match status" value="1"/>
</dbReference>
<protein>
    <submittedName>
        <fullName evidence="6">Xaa-Pro aminopeptidase</fullName>
        <ecNumber evidence="6">3.4.11.9</ecNumber>
    </submittedName>
</protein>
<dbReference type="EC" id="3.4.11.9" evidence="6"/>
<evidence type="ECO:0000256" key="1">
    <source>
        <dbReference type="ARBA" id="ARBA00022723"/>
    </source>
</evidence>
<gene>
    <name evidence="6" type="ORF">BDZ31_004456</name>
</gene>
<dbReference type="InterPro" id="IPR050659">
    <property type="entry name" value="Peptidase_M24B"/>
</dbReference>
<comment type="caution">
    <text evidence="6">The sequence shown here is derived from an EMBL/GenBank/DDBJ whole genome shotgun (WGS) entry which is preliminary data.</text>
</comment>
<organism evidence="6 7">
    <name type="scientific">Conexibacter arvalis</name>
    <dbReference type="NCBI Taxonomy" id="912552"/>
    <lineage>
        <taxon>Bacteria</taxon>
        <taxon>Bacillati</taxon>
        <taxon>Actinomycetota</taxon>
        <taxon>Thermoleophilia</taxon>
        <taxon>Solirubrobacterales</taxon>
        <taxon>Conexibacteraceae</taxon>
        <taxon>Conexibacter</taxon>
    </lineage>
</organism>
<keyword evidence="1 3" id="KW-0479">Metal-binding</keyword>
<dbReference type="PANTHER" id="PTHR46112">
    <property type="entry name" value="AMINOPEPTIDASE"/>
    <property type="match status" value="1"/>
</dbReference>
<evidence type="ECO:0000259" key="4">
    <source>
        <dbReference type="Pfam" id="PF00557"/>
    </source>
</evidence>
<name>A0A840ILL7_9ACTN</name>
<dbReference type="AlphaFoldDB" id="A0A840ILL7"/>
<feature type="domain" description="Peptidase M24" evidence="4">
    <location>
        <begin position="143"/>
        <end position="346"/>
    </location>
</feature>
<dbReference type="Pfam" id="PF00557">
    <property type="entry name" value="Peptidase_M24"/>
    <property type="match status" value="1"/>
</dbReference>
<keyword evidence="6" id="KW-0031">Aminopeptidase</keyword>
<dbReference type="GO" id="GO:0046872">
    <property type="term" value="F:metal ion binding"/>
    <property type="evidence" value="ECO:0007669"/>
    <property type="project" value="UniProtKB-KW"/>
</dbReference>
<dbReference type="EMBL" id="JACHNU010000009">
    <property type="protein sequence ID" value="MBB4664838.1"/>
    <property type="molecule type" value="Genomic_DNA"/>
</dbReference>
<dbReference type="InterPro" id="IPR036005">
    <property type="entry name" value="Creatinase/aminopeptidase-like"/>
</dbReference>
<dbReference type="Pfam" id="PF01321">
    <property type="entry name" value="Creatinase_N"/>
    <property type="match status" value="1"/>
</dbReference>
<dbReference type="Gene3D" id="3.40.350.10">
    <property type="entry name" value="Creatinase/prolidase N-terminal domain"/>
    <property type="match status" value="1"/>
</dbReference>
<dbReference type="SUPFAM" id="SSF55920">
    <property type="entry name" value="Creatinase/aminopeptidase"/>
    <property type="match status" value="1"/>
</dbReference>
<keyword evidence="7" id="KW-1185">Reference proteome</keyword>
<sequence length="363" mass="38409">MSTASQTATRADRLAALAAERELDALLVTRLVNVRYLTGYTGSNGITVVGADGLRRFVTDFRYVTQAEEQVHGYERVIGETDLLEQVAPGLPDGPVKLGFDDAQVSVKTHARLRELLPERVELVPAGGLVEQLRLVKDAQEVERIRAAAQLADAALERVLEEGLVGRTERAVALALEHEMQRLGARAASFDTIVAAGGHGALPHATPRDVEIPAGTLVVIDWGAELDGYCSDCTRTYATGTVDQQTRDVYELVLRAQLAGLAAVGPGLSARAADAVARDLIAVGGHGERFGHGLGHGVGMEVHEAPRLSRASTATLAAGNVVTVEPGIYLPGALGVRIEDLVLVTDDGREVLSTLSKELTVIG</sequence>